<evidence type="ECO:0000313" key="2">
    <source>
        <dbReference type="EMBL" id="CAH3015969.1"/>
    </source>
</evidence>
<organism evidence="2 3">
    <name type="scientific">Porites evermanni</name>
    <dbReference type="NCBI Taxonomy" id="104178"/>
    <lineage>
        <taxon>Eukaryota</taxon>
        <taxon>Metazoa</taxon>
        <taxon>Cnidaria</taxon>
        <taxon>Anthozoa</taxon>
        <taxon>Hexacorallia</taxon>
        <taxon>Scleractinia</taxon>
        <taxon>Fungiina</taxon>
        <taxon>Poritidae</taxon>
        <taxon>Porites</taxon>
    </lineage>
</organism>
<evidence type="ECO:0000313" key="3">
    <source>
        <dbReference type="Proteomes" id="UP001159427"/>
    </source>
</evidence>
<dbReference type="Proteomes" id="UP001159427">
    <property type="component" value="Unassembled WGS sequence"/>
</dbReference>
<reference evidence="2 3" key="1">
    <citation type="submission" date="2022-05" db="EMBL/GenBank/DDBJ databases">
        <authorList>
            <consortium name="Genoscope - CEA"/>
            <person name="William W."/>
        </authorList>
    </citation>
    <scope>NUCLEOTIDE SEQUENCE [LARGE SCALE GENOMIC DNA]</scope>
</reference>
<sequence>MMKKLGLLLLFGLISATFANKIADNRNREKRFLFGQCQVDSDCGAERCCSVFETCHDKRGLDQSCNFVGLHKCGCKSGLSCQPVYQIGSLNVYHRCRPIPTEEPGSGDI</sequence>
<name>A0ABN8LJ56_9CNID</name>
<keyword evidence="1" id="KW-0732">Signal</keyword>
<feature type="chain" id="PRO_5045199842" evidence="1">
    <location>
        <begin position="20"/>
        <end position="109"/>
    </location>
</feature>
<comment type="caution">
    <text evidence="2">The sequence shown here is derived from an EMBL/GenBank/DDBJ whole genome shotgun (WGS) entry which is preliminary data.</text>
</comment>
<keyword evidence="3" id="KW-1185">Reference proteome</keyword>
<accession>A0ABN8LJ56</accession>
<feature type="signal peptide" evidence="1">
    <location>
        <begin position="1"/>
        <end position="19"/>
    </location>
</feature>
<protein>
    <submittedName>
        <fullName evidence="2">Uncharacterized protein</fullName>
    </submittedName>
</protein>
<proteinExistence type="predicted"/>
<dbReference type="EMBL" id="CALNXI010000032">
    <property type="protein sequence ID" value="CAH3015969.1"/>
    <property type="molecule type" value="Genomic_DNA"/>
</dbReference>
<gene>
    <name evidence="2" type="ORF">PEVE_00024004</name>
</gene>
<evidence type="ECO:0000256" key="1">
    <source>
        <dbReference type="SAM" id="SignalP"/>
    </source>
</evidence>